<evidence type="ECO:0000313" key="1">
    <source>
        <dbReference type="EMBL" id="CAA9351376.1"/>
    </source>
</evidence>
<reference evidence="1" key="1">
    <citation type="submission" date="2020-02" db="EMBL/GenBank/DDBJ databases">
        <authorList>
            <person name="Meier V. D."/>
        </authorList>
    </citation>
    <scope>NUCLEOTIDE SEQUENCE</scope>
    <source>
        <strain evidence="1">AVDCRST_MAG34</strain>
    </source>
</reference>
<dbReference type="EMBL" id="CADCUI010000038">
    <property type="protein sequence ID" value="CAA9351376.1"/>
    <property type="molecule type" value="Genomic_DNA"/>
</dbReference>
<protein>
    <submittedName>
        <fullName evidence="1">Uncharacterized protein</fullName>
    </submittedName>
</protein>
<proteinExistence type="predicted"/>
<dbReference type="AlphaFoldDB" id="A0A6J4M689"/>
<sequence>MLDTPRVAAREPLGLGMAEAPSGFAVPSFLPDPRHPIVKQPACPEPRCVGLLAGPGARSPGTAVVDAVRALRRRPVAAMDGTHLDP</sequence>
<organism evidence="1">
    <name type="scientific">uncultured Nocardioidaceae bacterium</name>
    <dbReference type="NCBI Taxonomy" id="253824"/>
    <lineage>
        <taxon>Bacteria</taxon>
        <taxon>Bacillati</taxon>
        <taxon>Actinomycetota</taxon>
        <taxon>Actinomycetes</taxon>
        <taxon>Propionibacteriales</taxon>
        <taxon>Nocardioidaceae</taxon>
        <taxon>environmental samples</taxon>
    </lineage>
</organism>
<gene>
    <name evidence="1" type="ORF">AVDCRST_MAG34-1782</name>
</gene>
<accession>A0A6J4M689</accession>
<name>A0A6J4M689_9ACTN</name>